<dbReference type="AlphaFoldDB" id="A0A8C5AI27"/>
<dbReference type="GO" id="GO:0010507">
    <property type="term" value="P:negative regulation of autophagy"/>
    <property type="evidence" value="ECO:0007669"/>
    <property type="project" value="TreeGrafter"/>
</dbReference>
<dbReference type="Ensembl" id="ENSGMOT00000030303.1">
    <property type="protein sequence ID" value="ENSGMOP00000032211.1"/>
    <property type="gene ID" value="ENSGMOG00000022165.1"/>
</dbReference>
<reference evidence="2" key="2">
    <citation type="submission" date="2025-09" db="UniProtKB">
        <authorList>
            <consortium name="Ensembl"/>
        </authorList>
    </citation>
    <scope>IDENTIFICATION</scope>
</reference>
<dbReference type="Proteomes" id="UP000694546">
    <property type="component" value="Chromosome 5"/>
</dbReference>
<sequence length="166" mass="19091">MDDDEDDVFEPDSYLSHTTVREIKCKDRGTQTNGPALVSANGMLQPRRLFHGNAGFRSHLSAPFELGGEQQEEQQRGMEREMDAELWRMQQQQQQQQQQHQRQPAALSVEAHIGQKLRVIGDQFHGENLQQFHRNQRNQGGVWWRRLLHLLFDGGLIAGWVGAGPR</sequence>
<dbReference type="GeneID" id="115543838"/>
<dbReference type="PANTHER" id="PTHR32014">
    <property type="entry name" value="BCL-2-MODIFYING FACTOR"/>
    <property type="match status" value="1"/>
</dbReference>
<organism evidence="2 3">
    <name type="scientific">Gadus morhua</name>
    <name type="common">Atlantic cod</name>
    <dbReference type="NCBI Taxonomy" id="8049"/>
    <lineage>
        <taxon>Eukaryota</taxon>
        <taxon>Metazoa</taxon>
        <taxon>Chordata</taxon>
        <taxon>Craniata</taxon>
        <taxon>Vertebrata</taxon>
        <taxon>Euteleostomi</taxon>
        <taxon>Actinopterygii</taxon>
        <taxon>Neopterygii</taxon>
        <taxon>Teleostei</taxon>
        <taxon>Neoteleostei</taxon>
        <taxon>Acanthomorphata</taxon>
        <taxon>Zeiogadaria</taxon>
        <taxon>Gadariae</taxon>
        <taxon>Gadiformes</taxon>
        <taxon>Gadoidei</taxon>
        <taxon>Gadidae</taxon>
        <taxon>Gadus</taxon>
    </lineage>
</organism>
<keyword evidence="3" id="KW-1185">Reference proteome</keyword>
<dbReference type="KEGG" id="gmh:115543838"/>
<dbReference type="OrthoDB" id="9934797at2759"/>
<feature type="region of interest" description="Disordered" evidence="1">
    <location>
        <begin position="63"/>
        <end position="104"/>
    </location>
</feature>
<dbReference type="GO" id="GO:0006915">
    <property type="term" value="P:apoptotic process"/>
    <property type="evidence" value="ECO:0007669"/>
    <property type="project" value="InterPro"/>
</dbReference>
<dbReference type="PANTHER" id="PTHR32014:SF2">
    <property type="entry name" value="BCL-2-MODIFYING FACTOR"/>
    <property type="match status" value="1"/>
</dbReference>
<evidence type="ECO:0000313" key="2">
    <source>
        <dbReference type="Ensembl" id="ENSGMOP00000032211.1"/>
    </source>
</evidence>
<proteinExistence type="predicted"/>
<evidence type="ECO:0000313" key="3">
    <source>
        <dbReference type="Proteomes" id="UP000694546"/>
    </source>
</evidence>
<dbReference type="GO" id="GO:0016459">
    <property type="term" value="C:myosin complex"/>
    <property type="evidence" value="ECO:0007669"/>
    <property type="project" value="TreeGrafter"/>
</dbReference>
<gene>
    <name evidence="2" type="primary">LOC115543838</name>
</gene>
<evidence type="ECO:0000256" key="1">
    <source>
        <dbReference type="SAM" id="MobiDB-lite"/>
    </source>
</evidence>
<dbReference type="OMA" id="MIGDQFY"/>
<protein>
    <submittedName>
        <fullName evidence="2">Bcl-2-modifying factor-like</fullName>
    </submittedName>
</protein>
<feature type="compositionally biased region" description="Basic and acidic residues" evidence="1">
    <location>
        <begin position="73"/>
        <end position="86"/>
    </location>
</feature>
<dbReference type="RefSeq" id="XP_030212332.1">
    <property type="nucleotide sequence ID" value="XM_030356472.1"/>
</dbReference>
<name>A0A8C5AI27_GADMO</name>
<dbReference type="GO" id="GO:0043065">
    <property type="term" value="P:positive regulation of apoptotic process"/>
    <property type="evidence" value="ECO:0007669"/>
    <property type="project" value="TreeGrafter"/>
</dbReference>
<reference evidence="2" key="1">
    <citation type="submission" date="2025-08" db="UniProtKB">
        <authorList>
            <consortium name="Ensembl"/>
        </authorList>
    </citation>
    <scope>IDENTIFICATION</scope>
</reference>
<feature type="compositionally biased region" description="Low complexity" evidence="1">
    <location>
        <begin position="90"/>
        <end position="103"/>
    </location>
</feature>
<dbReference type="Pfam" id="PF15185">
    <property type="entry name" value="BMF"/>
    <property type="match status" value="1"/>
</dbReference>
<accession>A0A8C5AI27</accession>
<dbReference type="GeneTree" id="ENSGT00940000175994"/>
<dbReference type="InterPro" id="IPR028192">
    <property type="entry name" value="BMF"/>
</dbReference>